<evidence type="ECO:0000259" key="6">
    <source>
        <dbReference type="PROSITE" id="PS51782"/>
    </source>
</evidence>
<keyword evidence="2" id="KW-0081">Bacteriolytic enzyme</keyword>
<dbReference type="CDD" id="cd00118">
    <property type="entry name" value="LysM"/>
    <property type="match status" value="1"/>
</dbReference>
<dbReference type="AlphaFoldDB" id="F8NAQ9"/>
<dbReference type="InterPro" id="IPR018392">
    <property type="entry name" value="LysM"/>
</dbReference>
<dbReference type="RefSeq" id="WP_007574103.1">
    <property type="nucleotide sequence ID" value="NZ_BPTS01000001.1"/>
</dbReference>
<dbReference type="GO" id="GO:0031640">
    <property type="term" value="P:killing of cells of another organism"/>
    <property type="evidence" value="ECO:0007669"/>
    <property type="project" value="UniProtKB-KW"/>
</dbReference>
<dbReference type="SMART" id="SM00257">
    <property type="entry name" value="LysM"/>
    <property type="match status" value="2"/>
</dbReference>
<dbReference type="InterPro" id="IPR002901">
    <property type="entry name" value="MGlyc_endo_b_GlcNAc-like_dom"/>
</dbReference>
<evidence type="ECO:0000256" key="2">
    <source>
        <dbReference type="ARBA" id="ARBA00022638"/>
    </source>
</evidence>
<dbReference type="PROSITE" id="PS51782">
    <property type="entry name" value="LYSM"/>
    <property type="match status" value="2"/>
</dbReference>
<evidence type="ECO:0000256" key="5">
    <source>
        <dbReference type="SAM" id="SignalP"/>
    </source>
</evidence>
<dbReference type="EMBL" id="GL945017">
    <property type="protein sequence ID" value="EGN56807.1"/>
    <property type="molecule type" value="Genomic_DNA"/>
</dbReference>
<dbReference type="Proteomes" id="UP000002772">
    <property type="component" value="Unassembled WGS sequence"/>
</dbReference>
<gene>
    <name evidence="7" type="ORF">Premu_1378</name>
</gene>
<keyword evidence="8" id="KW-1185">Reference proteome</keyword>
<sequence>MHSIRYFILLFTISLGLTCAQAQSMQNMAYLQYIDQFKDLAIEQMERYRIPASITLAQGLFESCAGQSRLATVGNNHFGIKCHGWDGRSINADDDEPDECFRAYDNAKQSYEDHSRFLRNTPRYAMLFQLSPNDYKGWARGLKACGYATNPRYADNLINIIELYRLYQYDHAKGYDHFMADRYNARSHNYSPNGFHPITKCNKNYYIVARDGDTFRSLAKETDISRRKLAKYNERDKNDVLHAGDIIYLEKKQKRASKVFKGKPHIVKVGESMYSIAQLYGIRLKDLYKMNHMSPDDSIVVGQQLKVR</sequence>
<dbReference type="PANTHER" id="PTHR33308:SF9">
    <property type="entry name" value="PEPTIDOGLYCAN HYDROLASE FLGJ"/>
    <property type="match status" value="1"/>
</dbReference>
<dbReference type="SMART" id="SM00047">
    <property type="entry name" value="LYZ2"/>
    <property type="match status" value="1"/>
</dbReference>
<keyword evidence="1" id="KW-0929">Antimicrobial</keyword>
<dbReference type="Gene3D" id="3.10.350.10">
    <property type="entry name" value="LysM domain"/>
    <property type="match status" value="2"/>
</dbReference>
<dbReference type="eggNOG" id="COG1388">
    <property type="taxonomic scope" value="Bacteria"/>
</dbReference>
<dbReference type="Pfam" id="PF01832">
    <property type="entry name" value="Glucosaminidase"/>
    <property type="match status" value="1"/>
</dbReference>
<dbReference type="InterPro" id="IPR036779">
    <property type="entry name" value="LysM_dom_sf"/>
</dbReference>
<feature type="domain" description="LysM" evidence="6">
    <location>
        <begin position="205"/>
        <end position="249"/>
    </location>
</feature>
<dbReference type="Gene3D" id="1.10.530.10">
    <property type="match status" value="1"/>
</dbReference>
<feature type="domain" description="LysM" evidence="6">
    <location>
        <begin position="263"/>
        <end position="307"/>
    </location>
</feature>
<evidence type="ECO:0000256" key="4">
    <source>
        <dbReference type="ARBA" id="ARBA00032108"/>
    </source>
</evidence>
<dbReference type="SUPFAM" id="SSF54106">
    <property type="entry name" value="LysM domain"/>
    <property type="match status" value="2"/>
</dbReference>
<dbReference type="Pfam" id="PF01476">
    <property type="entry name" value="LysM"/>
    <property type="match status" value="2"/>
</dbReference>
<keyword evidence="5" id="KW-0732">Signal</keyword>
<dbReference type="STRING" id="688246.Premu_1378"/>
<evidence type="ECO:0000256" key="1">
    <source>
        <dbReference type="ARBA" id="ARBA00022529"/>
    </source>
</evidence>
<proteinExistence type="predicted"/>
<dbReference type="GO" id="GO:0004040">
    <property type="term" value="F:amidase activity"/>
    <property type="evidence" value="ECO:0007669"/>
    <property type="project" value="InterPro"/>
</dbReference>
<feature type="signal peptide" evidence="5">
    <location>
        <begin position="1"/>
        <end position="22"/>
    </location>
</feature>
<organism evidence="7 8">
    <name type="scientific">Hallella multisaccharivorax DSM 17128</name>
    <dbReference type="NCBI Taxonomy" id="688246"/>
    <lineage>
        <taxon>Bacteria</taxon>
        <taxon>Pseudomonadati</taxon>
        <taxon>Bacteroidota</taxon>
        <taxon>Bacteroidia</taxon>
        <taxon>Bacteroidales</taxon>
        <taxon>Prevotellaceae</taxon>
        <taxon>Hallella</taxon>
    </lineage>
</organism>
<reference evidence="8" key="1">
    <citation type="journal article" date="2011" name="Stand. Genomic Sci.">
        <title>Non-contiguous finished genome sequence of the opportunistic oral pathogen Prevotella multisaccharivorax type strain (PPPA20).</title>
        <authorList>
            <person name="Pati A."/>
            <person name="Gronow S."/>
            <person name="Lu M."/>
            <person name="Lapidus A."/>
            <person name="Nolan M."/>
            <person name="Lucas S."/>
            <person name="Hammon N."/>
            <person name="Deshpande S."/>
            <person name="Cheng J.F."/>
            <person name="Tapia R."/>
            <person name="Han C."/>
            <person name="Goodwin L."/>
            <person name="Pitluck S."/>
            <person name="Liolios K."/>
            <person name="Pagani I."/>
            <person name="Mavromatis K."/>
            <person name="Mikhailova N."/>
            <person name="Huntemann M."/>
            <person name="Chen A."/>
            <person name="Palaniappan K."/>
            <person name="Land M."/>
            <person name="Hauser L."/>
            <person name="Detter J.C."/>
            <person name="Brambilla E.M."/>
            <person name="Rohde M."/>
            <person name="Goker M."/>
            <person name="Woyke T."/>
            <person name="Bristow J."/>
            <person name="Eisen J.A."/>
            <person name="Markowitz V."/>
            <person name="Hugenholtz P."/>
            <person name="Kyrpides N.C."/>
            <person name="Klenk H.P."/>
            <person name="Ivanova N."/>
        </authorList>
    </citation>
    <scope>NUCLEOTIDE SEQUENCE [LARGE SCALE GENOMIC DNA]</scope>
    <source>
        <strain evidence="8">DSM 17128</strain>
    </source>
</reference>
<dbReference type="InterPro" id="IPR051056">
    <property type="entry name" value="Glycosyl_Hydrolase_73"/>
</dbReference>
<dbReference type="OrthoDB" id="977752at2"/>
<accession>F8NAQ9</accession>
<evidence type="ECO:0000313" key="7">
    <source>
        <dbReference type="EMBL" id="EGN56807.1"/>
    </source>
</evidence>
<dbReference type="eggNOG" id="COG1705">
    <property type="taxonomic scope" value="Bacteria"/>
</dbReference>
<evidence type="ECO:0000256" key="3">
    <source>
        <dbReference type="ARBA" id="ARBA00022801"/>
    </source>
</evidence>
<protein>
    <recommendedName>
        <fullName evidence="4">Peptidoglycan hydrolase</fullName>
    </recommendedName>
</protein>
<dbReference type="GO" id="GO:0042742">
    <property type="term" value="P:defense response to bacterium"/>
    <property type="evidence" value="ECO:0007669"/>
    <property type="project" value="UniProtKB-KW"/>
</dbReference>
<feature type="chain" id="PRO_5003381059" description="Peptidoglycan hydrolase" evidence="5">
    <location>
        <begin position="23"/>
        <end position="308"/>
    </location>
</feature>
<keyword evidence="3" id="KW-0378">Hydrolase</keyword>
<evidence type="ECO:0000313" key="8">
    <source>
        <dbReference type="Proteomes" id="UP000002772"/>
    </source>
</evidence>
<name>F8NAQ9_9BACT</name>
<dbReference type="PANTHER" id="PTHR33308">
    <property type="entry name" value="PEPTIDOGLYCAN HYDROLASE FLGJ"/>
    <property type="match status" value="1"/>
</dbReference>
<dbReference type="HOGENOM" id="CLU_013771_1_1_10"/>